<name>A0A4D6GSA7_HALS9</name>
<sequence>MTARDRADALGGRASSLAERAPAPATLARVGLGLMLVAAGAHKLIDPAGWTVYVTDWLAPLLVVSSTTFMLANGYLELGFAALLLADRCTAFAALVAAGSLAVTTVYLAVVWVDTGLFGDVVARDVGLTGLALAVLVGALRGE</sequence>
<keyword evidence="3 5" id="KW-1133">Transmembrane helix</keyword>
<dbReference type="GeneID" id="68693509"/>
<evidence type="ECO:0000256" key="4">
    <source>
        <dbReference type="ARBA" id="ARBA00023136"/>
    </source>
</evidence>
<keyword evidence="4 5" id="KW-0472">Membrane</keyword>
<dbReference type="RefSeq" id="WP_081422747.1">
    <property type="nucleotide sequence ID" value="NZ_VRYN01000002.1"/>
</dbReference>
<comment type="subcellular location">
    <subcellularLocation>
        <location evidence="1">Membrane</location>
        <topology evidence="1">Multi-pass membrane protein</topology>
    </subcellularLocation>
</comment>
<evidence type="ECO:0000256" key="5">
    <source>
        <dbReference type="SAM" id="Phobius"/>
    </source>
</evidence>
<accession>A0A4D6GSA7</accession>
<reference evidence="6" key="3">
    <citation type="journal article" name="MicrobiologyOpen">
        <title>Whole-genome comparison between the type strain of Halobacterium salinarum (DSM 3754(T)) and the laboratory strains R1 and NRC-1.</title>
        <authorList>
            <person name="Pfeiffer F."/>
            <person name="Losensky G."/>
            <person name="Marchfelder A."/>
            <person name="Habermann B."/>
            <person name="Dyall-Smith M."/>
        </authorList>
    </citation>
    <scope>NUCLEOTIDE SEQUENCE</scope>
    <source>
        <strain evidence="6">91-R6</strain>
    </source>
</reference>
<dbReference type="EMBL" id="VRYN01000002">
    <property type="protein sequence ID" value="TYO76541.1"/>
    <property type="molecule type" value="Genomic_DNA"/>
</dbReference>
<feature type="transmembrane region" description="Helical" evidence="5">
    <location>
        <begin position="122"/>
        <end position="140"/>
    </location>
</feature>
<organism evidence="6 8">
    <name type="scientific">Halobacterium salinarum (strain ATCC 33171 / DSM 3754 / JCM 8978 / NBRC 102687 / NCIMB 764 / 91-R6)</name>
    <dbReference type="NCBI Taxonomy" id="2597657"/>
    <lineage>
        <taxon>Archaea</taxon>
        <taxon>Methanobacteriati</taxon>
        <taxon>Methanobacteriota</taxon>
        <taxon>Stenosarchaea group</taxon>
        <taxon>Halobacteria</taxon>
        <taxon>Halobacteriales</taxon>
        <taxon>Halobacteriaceae</taxon>
        <taxon>Halobacterium</taxon>
    </lineage>
</organism>
<evidence type="ECO:0000313" key="7">
    <source>
        <dbReference type="EMBL" id="TYO76541.1"/>
    </source>
</evidence>
<reference evidence="7 9" key="2">
    <citation type="submission" date="2019-07" db="EMBL/GenBank/DDBJ databases">
        <title>Genomic Encyclopedia of Archaeal and Bacterial Type Strains, Phase II (KMG-II): from individual species to whole genera.</title>
        <authorList>
            <person name="Goeker M."/>
        </authorList>
    </citation>
    <scope>NUCLEOTIDE SEQUENCE [LARGE SCALE GENOMIC DNA]</scope>
    <source>
        <strain evidence="7 9">DSM 3754</strain>
    </source>
</reference>
<gene>
    <name evidence="7" type="ORF">APQ99_01178</name>
    <name evidence="6" type="ORF">HBSAL_03430</name>
</gene>
<dbReference type="Proteomes" id="UP000323075">
    <property type="component" value="Unassembled WGS sequence"/>
</dbReference>
<keyword evidence="2 5" id="KW-0812">Transmembrane</keyword>
<feature type="transmembrane region" description="Helical" evidence="5">
    <location>
        <begin position="57"/>
        <end position="85"/>
    </location>
</feature>
<feature type="transmembrane region" description="Helical" evidence="5">
    <location>
        <begin position="92"/>
        <end position="110"/>
    </location>
</feature>
<dbReference type="AlphaFoldDB" id="A0A4D6GSA7"/>
<proteinExistence type="predicted"/>
<evidence type="ECO:0000313" key="8">
    <source>
        <dbReference type="Proteomes" id="UP000296216"/>
    </source>
</evidence>
<evidence type="ECO:0000313" key="9">
    <source>
        <dbReference type="Proteomes" id="UP000323075"/>
    </source>
</evidence>
<reference evidence="6 8" key="1">
    <citation type="journal article" date="2019" name="Microbiol. Resour. Announc.">
        <title>The Genome Sequence of the Halobacterium salinarum Type Strain Is Closely Related to That of Laboratory Strains NRC-1 and R1.</title>
        <authorList>
            <person name="Pfeiffer F."/>
            <person name="Marchfelder A."/>
            <person name="Habermann B."/>
            <person name="Dyall-Smith M.L."/>
        </authorList>
    </citation>
    <scope>NUCLEOTIDE SEQUENCE [LARGE SCALE GENOMIC DNA]</scope>
    <source>
        <strain evidence="6">91-R6</strain>
        <strain evidence="8">ATCC 33171 / DSM 3754 / JCM 8978 / NBRC 102687 / NCIMB 764 / 91-R6</strain>
    </source>
</reference>
<evidence type="ECO:0000313" key="6">
    <source>
        <dbReference type="EMBL" id="QCC44411.1"/>
    </source>
</evidence>
<dbReference type="GO" id="GO:0016020">
    <property type="term" value="C:membrane"/>
    <property type="evidence" value="ECO:0007669"/>
    <property type="project" value="UniProtKB-SubCell"/>
</dbReference>
<evidence type="ECO:0000256" key="2">
    <source>
        <dbReference type="ARBA" id="ARBA00022692"/>
    </source>
</evidence>
<feature type="transmembrane region" description="Helical" evidence="5">
    <location>
        <begin position="21"/>
        <end position="45"/>
    </location>
</feature>
<dbReference type="InterPro" id="IPR032808">
    <property type="entry name" value="DoxX"/>
</dbReference>
<dbReference type="Proteomes" id="UP000296216">
    <property type="component" value="Chromosome"/>
</dbReference>
<dbReference type="Pfam" id="PF07681">
    <property type="entry name" value="DoxX"/>
    <property type="match status" value="1"/>
</dbReference>
<evidence type="ECO:0000256" key="1">
    <source>
        <dbReference type="ARBA" id="ARBA00004141"/>
    </source>
</evidence>
<protein>
    <submittedName>
        <fullName evidence="6">DoxX domain protein</fullName>
    </submittedName>
    <submittedName>
        <fullName evidence="7">DoxX protein</fullName>
    </submittedName>
</protein>
<dbReference type="EMBL" id="CP038631">
    <property type="protein sequence ID" value="QCC44411.1"/>
    <property type="molecule type" value="Genomic_DNA"/>
</dbReference>
<evidence type="ECO:0000256" key="3">
    <source>
        <dbReference type="ARBA" id="ARBA00022989"/>
    </source>
</evidence>